<dbReference type="Proteomes" id="UP000708208">
    <property type="component" value="Unassembled WGS sequence"/>
</dbReference>
<organism evidence="2 3">
    <name type="scientific">Allacma fusca</name>
    <dbReference type="NCBI Taxonomy" id="39272"/>
    <lineage>
        <taxon>Eukaryota</taxon>
        <taxon>Metazoa</taxon>
        <taxon>Ecdysozoa</taxon>
        <taxon>Arthropoda</taxon>
        <taxon>Hexapoda</taxon>
        <taxon>Collembola</taxon>
        <taxon>Symphypleona</taxon>
        <taxon>Sminthuridae</taxon>
        <taxon>Allacma</taxon>
    </lineage>
</organism>
<sequence length="132" mass="15711">MPFEKLLTKFREGKYNTNLQVLEDSNEKDKAERDAEMKRMRDQFEEEKKDQENRMNKMREQFEEDNQRRAYELSEVKRAHTEEMGRMQGMISDLRTQISDQESSNVVSSFFNLVGTIGSALINRESNKSFDR</sequence>
<dbReference type="EMBL" id="CAJVCH010528800">
    <property type="protein sequence ID" value="CAG7823207.1"/>
    <property type="molecule type" value="Genomic_DNA"/>
</dbReference>
<dbReference type="AlphaFoldDB" id="A0A8J2L005"/>
<evidence type="ECO:0000313" key="3">
    <source>
        <dbReference type="Proteomes" id="UP000708208"/>
    </source>
</evidence>
<accession>A0A8J2L005</accession>
<proteinExistence type="predicted"/>
<keyword evidence="3" id="KW-1185">Reference proteome</keyword>
<protein>
    <submittedName>
        <fullName evidence="2">Uncharacterized protein</fullName>
    </submittedName>
</protein>
<name>A0A8J2L005_9HEXA</name>
<comment type="caution">
    <text evidence="2">The sequence shown here is derived from an EMBL/GenBank/DDBJ whole genome shotgun (WGS) entry which is preliminary data.</text>
</comment>
<evidence type="ECO:0000256" key="1">
    <source>
        <dbReference type="SAM" id="MobiDB-lite"/>
    </source>
</evidence>
<feature type="region of interest" description="Disordered" evidence="1">
    <location>
        <begin position="23"/>
        <end position="54"/>
    </location>
</feature>
<evidence type="ECO:0000313" key="2">
    <source>
        <dbReference type="EMBL" id="CAG7823207.1"/>
    </source>
</evidence>
<gene>
    <name evidence="2" type="ORF">AFUS01_LOCUS33436</name>
</gene>
<reference evidence="2" key="1">
    <citation type="submission" date="2021-06" db="EMBL/GenBank/DDBJ databases">
        <authorList>
            <person name="Hodson N. C."/>
            <person name="Mongue J. A."/>
            <person name="Jaron S. K."/>
        </authorList>
    </citation>
    <scope>NUCLEOTIDE SEQUENCE</scope>
</reference>
<feature type="compositionally biased region" description="Basic and acidic residues" evidence="1">
    <location>
        <begin position="25"/>
        <end position="54"/>
    </location>
</feature>